<evidence type="ECO:0000313" key="3">
    <source>
        <dbReference type="EMBL" id="CUH79823.1"/>
    </source>
</evidence>
<dbReference type="Proteomes" id="UP000052022">
    <property type="component" value="Unassembled WGS sequence"/>
</dbReference>
<dbReference type="EMBL" id="CYSD01000037">
    <property type="protein sequence ID" value="CUH79823.1"/>
    <property type="molecule type" value="Genomic_DNA"/>
</dbReference>
<proteinExistence type="predicted"/>
<evidence type="ECO:0000256" key="1">
    <source>
        <dbReference type="SAM" id="MobiDB-lite"/>
    </source>
</evidence>
<feature type="compositionally biased region" description="Polar residues" evidence="1">
    <location>
        <begin position="50"/>
        <end position="60"/>
    </location>
</feature>
<feature type="domain" description="Flagellar hook-length control protein-like C-terminal" evidence="2">
    <location>
        <begin position="314"/>
        <end position="386"/>
    </location>
</feature>
<keyword evidence="3" id="KW-0966">Cell projection</keyword>
<gene>
    <name evidence="3" type="ORF">TRM7557_02593</name>
</gene>
<keyword evidence="4" id="KW-1185">Reference proteome</keyword>
<evidence type="ECO:0000259" key="2">
    <source>
        <dbReference type="Pfam" id="PF02120"/>
    </source>
</evidence>
<accession>A0A0P1GWV7</accession>
<reference evidence="3 4" key="1">
    <citation type="submission" date="2015-09" db="EMBL/GenBank/DDBJ databases">
        <authorList>
            <consortium name="Swine Surveillance"/>
        </authorList>
    </citation>
    <scope>NUCLEOTIDE SEQUENCE [LARGE SCALE GENOMIC DNA]</scope>
    <source>
        <strain evidence="3 4">CECT 7557</strain>
    </source>
</reference>
<dbReference type="CDD" id="cd17470">
    <property type="entry name" value="T3SS_Flik_C"/>
    <property type="match status" value="1"/>
</dbReference>
<dbReference type="AlphaFoldDB" id="A0A0P1GWV7"/>
<protein>
    <submittedName>
        <fullName evidence="3">Flagellar hook-length control protein FliK</fullName>
    </submittedName>
</protein>
<keyword evidence="3" id="KW-0282">Flagellum</keyword>
<dbReference type="Pfam" id="PF02120">
    <property type="entry name" value="Flg_hook"/>
    <property type="match status" value="1"/>
</dbReference>
<dbReference type="InterPro" id="IPR021136">
    <property type="entry name" value="Flagellar_hook_control-like_C"/>
</dbReference>
<dbReference type="STRING" id="928856.SAMN04488049_101125"/>
<feature type="region of interest" description="Disordered" evidence="1">
    <location>
        <begin position="388"/>
        <end position="409"/>
    </location>
</feature>
<dbReference type="RefSeq" id="WP_165592460.1">
    <property type="nucleotide sequence ID" value="NZ_CYSD01000037.1"/>
</dbReference>
<organism evidence="3 4">
    <name type="scientific">Tritonibacter multivorans</name>
    <dbReference type="NCBI Taxonomy" id="928856"/>
    <lineage>
        <taxon>Bacteria</taxon>
        <taxon>Pseudomonadati</taxon>
        <taxon>Pseudomonadota</taxon>
        <taxon>Alphaproteobacteria</taxon>
        <taxon>Rhodobacterales</taxon>
        <taxon>Paracoccaceae</taxon>
        <taxon>Tritonibacter</taxon>
    </lineage>
</organism>
<dbReference type="Gene3D" id="3.30.750.140">
    <property type="match status" value="1"/>
</dbReference>
<keyword evidence="3" id="KW-0969">Cilium</keyword>
<dbReference type="InterPro" id="IPR038610">
    <property type="entry name" value="FliK-like_C_sf"/>
</dbReference>
<feature type="region of interest" description="Disordered" evidence="1">
    <location>
        <begin position="1"/>
        <end position="96"/>
    </location>
</feature>
<evidence type="ECO:0000313" key="4">
    <source>
        <dbReference type="Proteomes" id="UP000052022"/>
    </source>
</evidence>
<name>A0A0P1GWV7_9RHOB</name>
<sequence length="438" mass="43927">MASDATHPGSDEAQGASPEPETEAQGVAEAQVSSDPLEQPEDVNFASVETEGQTEGTTPVPTALAESAQTPVDGPAAVEPQLGASEAEPVAPTSDGADIAVDDLAQDLVEKGVEGAAATDPLVGLANPQTTSAVQASAASFAQPAQQGGRGLVQGAELARTATQPVADAGDDVSQAALAGDLKLKAGASGPIVEPAVTAAASRTAGAVPLVPVPTWGAQPAAQPTRPAAPSASGLMTAAGVSVSAQTLGASLFAAGADEASTGLAAPLAGVTTGTERGSDMLALPQMLTEASVRAGSSTAYRDGTPRFVAVQLAEAAMQGKPKVEVVLNPQELGNVTMRLSTTETGIAMVIQAERPETEELMRRHIHELEKEFKEMGFDNVEFNFAGSGAEHSGSSEGSSGDAGEGLLDGDALTETEQETALIGGHLNLAAEVLDMRV</sequence>